<comment type="cofactor">
    <cofactor evidence="1">
        <name>Mg(2+)</name>
        <dbReference type="ChEBI" id="CHEBI:18420"/>
    </cofactor>
    <text evidence="1">Binds 2 magnesium ions per subunit.</text>
</comment>
<dbReference type="RefSeq" id="WP_346049966.1">
    <property type="nucleotide sequence ID" value="NZ_JAYGII010000002.1"/>
</dbReference>
<dbReference type="PANTHER" id="PTHR16222:SF12">
    <property type="entry name" value="ADP-RIBOSYLGLYCOHYDROLASE-RELATED"/>
    <property type="match status" value="1"/>
</dbReference>
<feature type="binding site" evidence="1">
    <location>
        <position position="211"/>
    </location>
    <ligand>
        <name>Mg(2+)</name>
        <dbReference type="ChEBI" id="CHEBI:18420"/>
        <label>1</label>
    </ligand>
</feature>
<reference evidence="2 3" key="1">
    <citation type="submission" date="2023-12" db="EMBL/GenBank/DDBJ databases">
        <title>Whole-genome sequencing of halo(alkali)philic microorganisms from hypersaline lakes.</title>
        <authorList>
            <person name="Sorokin D.Y."/>
            <person name="Merkel A.Y."/>
            <person name="Messina E."/>
            <person name="Yakimov M."/>
        </authorList>
    </citation>
    <scope>NUCLEOTIDE SEQUENCE [LARGE SCALE GENOMIC DNA]</scope>
    <source>
        <strain evidence="2 3">AB-CW1</strain>
    </source>
</reference>
<dbReference type="GO" id="GO:0046872">
    <property type="term" value="F:metal ion binding"/>
    <property type="evidence" value="ECO:0007669"/>
    <property type="project" value="UniProtKB-KW"/>
</dbReference>
<feature type="binding site" evidence="1">
    <location>
        <position position="34"/>
    </location>
    <ligand>
        <name>Mg(2+)</name>
        <dbReference type="ChEBI" id="CHEBI:18420"/>
        <label>1</label>
    </ligand>
</feature>
<proteinExistence type="predicted"/>
<dbReference type="Pfam" id="PF03747">
    <property type="entry name" value="ADP_ribosyl_GH"/>
    <property type="match status" value="1"/>
</dbReference>
<dbReference type="Gene3D" id="1.10.4080.10">
    <property type="entry name" value="ADP-ribosylation/Crystallin J1"/>
    <property type="match status" value="1"/>
</dbReference>
<dbReference type="InterPro" id="IPR036705">
    <property type="entry name" value="Ribosyl_crysJ1_sf"/>
</dbReference>
<keyword evidence="3" id="KW-1185">Reference proteome</keyword>
<evidence type="ECO:0000313" key="3">
    <source>
        <dbReference type="Proteomes" id="UP001302316"/>
    </source>
</evidence>
<keyword evidence="1" id="KW-0460">Magnesium</keyword>
<dbReference type="InterPro" id="IPR050792">
    <property type="entry name" value="ADP-ribosylglycohydrolase"/>
</dbReference>
<gene>
    <name evidence="2" type="ORF">VCB98_02065</name>
</gene>
<evidence type="ECO:0000256" key="1">
    <source>
        <dbReference type="PIRSR" id="PIRSR605502-1"/>
    </source>
</evidence>
<dbReference type="Proteomes" id="UP001302316">
    <property type="component" value="Unassembled WGS sequence"/>
</dbReference>
<dbReference type="AlphaFoldDB" id="A0AAP6MKR5"/>
<feature type="binding site" evidence="1">
    <location>
        <position position="208"/>
    </location>
    <ligand>
        <name>Mg(2+)</name>
        <dbReference type="ChEBI" id="CHEBI:18420"/>
        <label>1</label>
    </ligand>
</feature>
<accession>A0AAP6MKR5</accession>
<feature type="binding site" evidence="1">
    <location>
        <position position="35"/>
    </location>
    <ligand>
        <name>Mg(2+)</name>
        <dbReference type="ChEBI" id="CHEBI:18420"/>
        <label>1</label>
    </ligand>
</feature>
<feature type="binding site" evidence="1">
    <location>
        <position position="210"/>
    </location>
    <ligand>
        <name>Mg(2+)</name>
        <dbReference type="ChEBI" id="CHEBI:18420"/>
        <label>1</label>
    </ligand>
</feature>
<dbReference type="PANTHER" id="PTHR16222">
    <property type="entry name" value="ADP-RIBOSYLGLYCOHYDROLASE"/>
    <property type="match status" value="1"/>
</dbReference>
<protein>
    <submittedName>
        <fullName evidence="2">ADP-ribosylglycohydrolase family protein</fullName>
    </submittedName>
</protein>
<sequence length="274" mass="29576">MLGAITGDIIGSVYEFNNTGRTDFPLFGRGADFTDDTVLTVAVAEAIIEERAFNRALQAWYARYPHCSYGGSFHSWARSGGSAPYNSWGNGSAMRVSPTGWVSEDADEVLRIAHDSAAVTHNHPEGIKGAQAVALAILLARQGQSASAIAEDIAEAFDYRLDHDLDALRETYEFDVSCQGSVPQAIACALKGKDFEDSIRKAVSIGGDSDTIAAIAGSIAEARFGGVPEPILRESWTRLPDTMRAVIRGFHQRFALPGELPEDIESRQDLIVGR</sequence>
<feature type="binding site" evidence="1">
    <location>
        <position position="36"/>
    </location>
    <ligand>
        <name>Mg(2+)</name>
        <dbReference type="ChEBI" id="CHEBI:18420"/>
        <label>1</label>
    </ligand>
</feature>
<dbReference type="EMBL" id="JAYGII010000002">
    <property type="protein sequence ID" value="MEA5444600.1"/>
    <property type="molecule type" value="Genomic_DNA"/>
</dbReference>
<evidence type="ECO:0000313" key="2">
    <source>
        <dbReference type="EMBL" id="MEA5444600.1"/>
    </source>
</evidence>
<comment type="caution">
    <text evidence="2">The sequence shown here is derived from an EMBL/GenBank/DDBJ whole genome shotgun (WGS) entry which is preliminary data.</text>
</comment>
<organism evidence="2 3">
    <name type="scientific">Natronospira elongata</name>
    <dbReference type="NCBI Taxonomy" id="3110268"/>
    <lineage>
        <taxon>Bacteria</taxon>
        <taxon>Pseudomonadati</taxon>
        <taxon>Pseudomonadota</taxon>
        <taxon>Gammaproteobacteria</taxon>
        <taxon>Natronospirales</taxon>
        <taxon>Natronospiraceae</taxon>
        <taxon>Natronospira</taxon>
    </lineage>
</organism>
<name>A0AAP6MKR5_9GAMM</name>
<dbReference type="SUPFAM" id="SSF101478">
    <property type="entry name" value="ADP-ribosylglycohydrolase"/>
    <property type="match status" value="1"/>
</dbReference>
<dbReference type="InterPro" id="IPR005502">
    <property type="entry name" value="Ribosyl_crysJ1"/>
</dbReference>
<keyword evidence="1" id="KW-0479">Metal-binding</keyword>